<keyword evidence="8" id="KW-1133">Transmembrane helix</keyword>
<dbReference type="Gene3D" id="1.10.630.10">
    <property type="entry name" value="Cytochrome P450"/>
    <property type="match status" value="1"/>
</dbReference>
<reference evidence="9 10" key="1">
    <citation type="submission" date="2023-08" db="EMBL/GenBank/DDBJ databases">
        <title>Black Yeasts Isolated from many extreme environments.</title>
        <authorList>
            <person name="Coleine C."/>
            <person name="Stajich J.E."/>
            <person name="Selbmann L."/>
        </authorList>
    </citation>
    <scope>NUCLEOTIDE SEQUENCE [LARGE SCALE GENOMIC DNA]</scope>
    <source>
        <strain evidence="9 10">CCFEE 5885</strain>
    </source>
</reference>
<keyword evidence="5 7" id="KW-0408">Iron</keyword>
<dbReference type="Pfam" id="PF00067">
    <property type="entry name" value="p450"/>
    <property type="match status" value="1"/>
</dbReference>
<dbReference type="InterPro" id="IPR036396">
    <property type="entry name" value="Cyt_P450_sf"/>
</dbReference>
<dbReference type="CDD" id="cd11063">
    <property type="entry name" value="CYP52"/>
    <property type="match status" value="1"/>
</dbReference>
<evidence type="ECO:0000256" key="7">
    <source>
        <dbReference type="RuleBase" id="RU000461"/>
    </source>
</evidence>
<comment type="similarity">
    <text evidence="2 7">Belongs to the cytochrome P450 family.</text>
</comment>
<dbReference type="PANTHER" id="PTHR24287">
    <property type="entry name" value="P450, PUTATIVE (EUROFUNG)-RELATED"/>
    <property type="match status" value="1"/>
</dbReference>
<dbReference type="PROSITE" id="PS00086">
    <property type="entry name" value="CYTOCHROME_P450"/>
    <property type="match status" value="1"/>
</dbReference>
<protein>
    <recommendedName>
        <fullName evidence="11">Cytochrome P450</fullName>
    </recommendedName>
</protein>
<dbReference type="InterPro" id="IPR047146">
    <property type="entry name" value="Cyt_P450_E_CYP52_fungi"/>
</dbReference>
<dbReference type="Proteomes" id="UP001345013">
    <property type="component" value="Unassembled WGS sequence"/>
</dbReference>
<evidence type="ECO:0000256" key="1">
    <source>
        <dbReference type="ARBA" id="ARBA00001971"/>
    </source>
</evidence>
<keyword evidence="10" id="KW-1185">Reference proteome</keyword>
<evidence type="ECO:0000256" key="8">
    <source>
        <dbReference type="SAM" id="Phobius"/>
    </source>
</evidence>
<keyword evidence="4 7" id="KW-0560">Oxidoreductase</keyword>
<name>A0ABR0KEB4_9EURO</name>
<dbReference type="InterPro" id="IPR017972">
    <property type="entry name" value="Cyt_P450_CS"/>
</dbReference>
<organism evidence="9 10">
    <name type="scientific">Lithohypha guttulata</name>
    <dbReference type="NCBI Taxonomy" id="1690604"/>
    <lineage>
        <taxon>Eukaryota</taxon>
        <taxon>Fungi</taxon>
        <taxon>Dikarya</taxon>
        <taxon>Ascomycota</taxon>
        <taxon>Pezizomycotina</taxon>
        <taxon>Eurotiomycetes</taxon>
        <taxon>Chaetothyriomycetidae</taxon>
        <taxon>Chaetothyriales</taxon>
        <taxon>Trichomeriaceae</taxon>
        <taxon>Lithohypha</taxon>
    </lineage>
</organism>
<evidence type="ECO:0008006" key="11">
    <source>
        <dbReference type="Google" id="ProtNLM"/>
    </source>
</evidence>
<comment type="caution">
    <text evidence="9">The sequence shown here is derived from an EMBL/GenBank/DDBJ whole genome shotgun (WGS) entry which is preliminary data.</text>
</comment>
<dbReference type="EMBL" id="JAVRRG010000042">
    <property type="protein sequence ID" value="KAK5093538.1"/>
    <property type="molecule type" value="Genomic_DNA"/>
</dbReference>
<evidence type="ECO:0000256" key="4">
    <source>
        <dbReference type="ARBA" id="ARBA00023002"/>
    </source>
</evidence>
<comment type="cofactor">
    <cofactor evidence="1">
        <name>heme</name>
        <dbReference type="ChEBI" id="CHEBI:30413"/>
    </cofactor>
</comment>
<keyword evidence="8" id="KW-0812">Transmembrane</keyword>
<dbReference type="InterPro" id="IPR001128">
    <property type="entry name" value="Cyt_P450"/>
</dbReference>
<dbReference type="PRINTS" id="PR01239">
    <property type="entry name" value="EP450IICYP52"/>
</dbReference>
<evidence type="ECO:0000256" key="3">
    <source>
        <dbReference type="ARBA" id="ARBA00022723"/>
    </source>
</evidence>
<gene>
    <name evidence="9" type="ORF">LTR24_004249</name>
</gene>
<evidence type="ECO:0000256" key="2">
    <source>
        <dbReference type="ARBA" id="ARBA00010617"/>
    </source>
</evidence>
<evidence type="ECO:0000256" key="5">
    <source>
        <dbReference type="ARBA" id="ARBA00023004"/>
    </source>
</evidence>
<keyword evidence="8" id="KW-0472">Membrane</keyword>
<feature type="transmembrane region" description="Helical" evidence="8">
    <location>
        <begin position="15"/>
        <end position="33"/>
    </location>
</feature>
<keyword evidence="7" id="KW-0349">Heme</keyword>
<sequence>MTILDPQHLKTMSLSYTRLALLFFTLFVASVYVRRFIRSRKIRRLGLTAPIIRTYLPWGLDFPVKAIRYFVANRAMDAWLDEFKKLKAPETLNYNMELRILTNVRIIMTADPENIKAILTQQFSEYGKGAQFHLEWQDFLGDSIFTTDGRQWSDSRALIRPMFQRERVADLDLIEQHVQELFNLVGPGDGRPVDARNLFFRFALDASTHFLFGHSAGSLMNERTEFAQAFDEVQRIQALDGRAGPLRHFFPKKTFYAGLKTMDRFIEPWISEALSLSQEELDSKLSKTDTFLHALARRTRDRKVIRDQLVALLLAGRDTTSTTMSWMILELARKPAVVAKLREEIAQVVGTRGQRPTYENIKDMKYLTWIINETLRLYPVVPFNVRTSLTDTTLPRGGGPDGTQPIGIPKDTAVGYSTLIMQRRRDLYPPISEDFPYDPLEWVPERWATWQPRKHGGWTFIPFNGGPRICIGQQFAMVEMAYVIIRLFTEYDRIIDYGNDDVKLGITITLAPHPGVKVGFAKERKHKA</sequence>
<dbReference type="SUPFAM" id="SSF48264">
    <property type="entry name" value="Cytochrome P450"/>
    <property type="match status" value="1"/>
</dbReference>
<keyword evidence="6 7" id="KW-0503">Monooxygenase</keyword>
<keyword evidence="3 7" id="KW-0479">Metal-binding</keyword>
<evidence type="ECO:0000313" key="9">
    <source>
        <dbReference type="EMBL" id="KAK5093538.1"/>
    </source>
</evidence>
<proteinExistence type="inferred from homology"/>
<dbReference type="PANTHER" id="PTHR24287:SF5">
    <property type="entry name" value="P450, PUTATIVE (EUROFUNG)-RELATED"/>
    <property type="match status" value="1"/>
</dbReference>
<evidence type="ECO:0000256" key="6">
    <source>
        <dbReference type="ARBA" id="ARBA00023033"/>
    </source>
</evidence>
<dbReference type="PRINTS" id="PR00385">
    <property type="entry name" value="P450"/>
</dbReference>
<evidence type="ECO:0000313" key="10">
    <source>
        <dbReference type="Proteomes" id="UP001345013"/>
    </source>
</evidence>
<dbReference type="InterPro" id="IPR002974">
    <property type="entry name" value="Cyt_P450_E_CYP52_ascomycetes"/>
</dbReference>
<accession>A0ABR0KEB4</accession>